<dbReference type="AlphaFoldDB" id="A0A9Q1ISR0"/>
<evidence type="ECO:0000313" key="1">
    <source>
        <dbReference type="EMBL" id="KAJ8351357.1"/>
    </source>
</evidence>
<dbReference type="EMBL" id="JAINUF010000008">
    <property type="protein sequence ID" value="KAJ8351357.1"/>
    <property type="molecule type" value="Genomic_DNA"/>
</dbReference>
<dbReference type="Proteomes" id="UP001152622">
    <property type="component" value="Chromosome 8"/>
</dbReference>
<evidence type="ECO:0000313" key="2">
    <source>
        <dbReference type="Proteomes" id="UP001152622"/>
    </source>
</evidence>
<protein>
    <submittedName>
        <fullName evidence="1">Uncharacterized protein</fullName>
    </submittedName>
</protein>
<sequence length="89" mass="10222">MYAMFGVRVIWRHSDRKAEVENAKLFLSRFPTFTLSVLLRILLLSFIHVAPGHLEILMSSYFHSIFAQYIMPEALISYGVDAGEMQVPC</sequence>
<proteinExistence type="predicted"/>
<reference evidence="1" key="1">
    <citation type="journal article" date="2023" name="Science">
        <title>Genome structures resolve the early diversification of teleost fishes.</title>
        <authorList>
            <person name="Parey E."/>
            <person name="Louis A."/>
            <person name="Montfort J."/>
            <person name="Bouchez O."/>
            <person name="Roques C."/>
            <person name="Iampietro C."/>
            <person name="Lluch J."/>
            <person name="Castinel A."/>
            <person name="Donnadieu C."/>
            <person name="Desvignes T."/>
            <person name="Floi Bucao C."/>
            <person name="Jouanno E."/>
            <person name="Wen M."/>
            <person name="Mejri S."/>
            <person name="Dirks R."/>
            <person name="Jansen H."/>
            <person name="Henkel C."/>
            <person name="Chen W.J."/>
            <person name="Zahm M."/>
            <person name="Cabau C."/>
            <person name="Klopp C."/>
            <person name="Thompson A.W."/>
            <person name="Robinson-Rechavi M."/>
            <person name="Braasch I."/>
            <person name="Lecointre G."/>
            <person name="Bobe J."/>
            <person name="Postlethwait J.H."/>
            <person name="Berthelot C."/>
            <person name="Roest Crollius H."/>
            <person name="Guiguen Y."/>
        </authorList>
    </citation>
    <scope>NUCLEOTIDE SEQUENCE</scope>
    <source>
        <strain evidence="1">WJC10195</strain>
    </source>
</reference>
<name>A0A9Q1ISR0_SYNKA</name>
<comment type="caution">
    <text evidence="1">The sequence shown here is derived from an EMBL/GenBank/DDBJ whole genome shotgun (WGS) entry which is preliminary data.</text>
</comment>
<gene>
    <name evidence="1" type="ORF">SKAU_G00228330</name>
</gene>
<organism evidence="1 2">
    <name type="scientific">Synaphobranchus kaupii</name>
    <name type="common">Kaup's arrowtooth eel</name>
    <dbReference type="NCBI Taxonomy" id="118154"/>
    <lineage>
        <taxon>Eukaryota</taxon>
        <taxon>Metazoa</taxon>
        <taxon>Chordata</taxon>
        <taxon>Craniata</taxon>
        <taxon>Vertebrata</taxon>
        <taxon>Euteleostomi</taxon>
        <taxon>Actinopterygii</taxon>
        <taxon>Neopterygii</taxon>
        <taxon>Teleostei</taxon>
        <taxon>Anguilliformes</taxon>
        <taxon>Synaphobranchidae</taxon>
        <taxon>Synaphobranchus</taxon>
    </lineage>
</organism>
<accession>A0A9Q1ISR0</accession>
<keyword evidence="2" id="KW-1185">Reference proteome</keyword>